<sequence>MATDLDQIFSRIEQLAAARGLPEVKRTTKLGTPALQVRDQSFVRLKDADTLVMRCPPEQKTLLMEISPDIYFETDHYVGHAAVLIQLAVISDEELSLRLEDAWRFKAPKQLAAQRPTAIPDPD</sequence>
<keyword evidence="2" id="KW-1185">Reference proteome</keyword>
<reference evidence="1 2" key="1">
    <citation type="submission" date="2021-01" db="EMBL/GenBank/DDBJ databases">
        <title>Genome seq and assembly of Devosia sp. G19.</title>
        <authorList>
            <person name="Chhetri G."/>
        </authorList>
    </citation>
    <scope>NUCLEOTIDE SEQUENCE [LARGE SCALE GENOMIC DNA]</scope>
    <source>
        <strain evidence="1 2">G19</strain>
    </source>
</reference>
<dbReference type="InterPro" id="IPR058532">
    <property type="entry name" value="YjbR/MT2646/Rv2570-like"/>
</dbReference>
<organism evidence="1 2">
    <name type="scientific">Devosia oryziradicis</name>
    <dbReference type="NCBI Taxonomy" id="2801335"/>
    <lineage>
        <taxon>Bacteria</taxon>
        <taxon>Pseudomonadati</taxon>
        <taxon>Pseudomonadota</taxon>
        <taxon>Alphaproteobacteria</taxon>
        <taxon>Hyphomicrobiales</taxon>
        <taxon>Devosiaceae</taxon>
        <taxon>Devosia</taxon>
    </lineage>
</organism>
<dbReference type="Proteomes" id="UP000595460">
    <property type="component" value="Chromosome"/>
</dbReference>
<name>A0ABX7BSI7_9HYPH</name>
<gene>
    <name evidence="1" type="ORF">JI749_11010</name>
</gene>
<dbReference type="RefSeq" id="WP_201653486.1">
    <property type="nucleotide sequence ID" value="NZ_CP068047.1"/>
</dbReference>
<dbReference type="GO" id="GO:0003677">
    <property type="term" value="F:DNA binding"/>
    <property type="evidence" value="ECO:0007669"/>
    <property type="project" value="UniProtKB-KW"/>
</dbReference>
<accession>A0ABX7BSI7</accession>
<evidence type="ECO:0000313" key="1">
    <source>
        <dbReference type="EMBL" id="QQR34909.1"/>
    </source>
</evidence>
<keyword evidence="1" id="KW-0238">DNA-binding</keyword>
<proteinExistence type="predicted"/>
<evidence type="ECO:0000313" key="2">
    <source>
        <dbReference type="Proteomes" id="UP000595460"/>
    </source>
</evidence>
<dbReference type="EMBL" id="CP068047">
    <property type="protein sequence ID" value="QQR34909.1"/>
    <property type="molecule type" value="Genomic_DNA"/>
</dbReference>
<dbReference type="Pfam" id="PF04237">
    <property type="entry name" value="YjbR"/>
    <property type="match status" value="1"/>
</dbReference>
<protein>
    <submittedName>
        <fullName evidence="1">MmcQ/YjbR family DNA-binding protein</fullName>
    </submittedName>
</protein>